<feature type="transmembrane region" description="Helical" evidence="8">
    <location>
        <begin position="97"/>
        <end position="120"/>
    </location>
</feature>
<feature type="transmembrane region" description="Helical" evidence="8">
    <location>
        <begin position="6"/>
        <end position="23"/>
    </location>
</feature>
<keyword evidence="4" id="KW-1003">Cell membrane</keyword>
<evidence type="ECO:0000256" key="3">
    <source>
        <dbReference type="ARBA" id="ARBA00022448"/>
    </source>
</evidence>
<evidence type="ECO:0008006" key="11">
    <source>
        <dbReference type="Google" id="ProtNLM"/>
    </source>
</evidence>
<keyword evidence="7 8" id="KW-0472">Membrane</keyword>
<dbReference type="RefSeq" id="WP_093516069.1">
    <property type="nucleotide sequence ID" value="NZ_FOSK01000001.1"/>
</dbReference>
<dbReference type="Proteomes" id="UP000199598">
    <property type="component" value="Unassembled WGS sequence"/>
</dbReference>
<keyword evidence="5 8" id="KW-0812">Transmembrane</keyword>
<evidence type="ECO:0000313" key="10">
    <source>
        <dbReference type="Proteomes" id="UP000199598"/>
    </source>
</evidence>
<evidence type="ECO:0000256" key="2">
    <source>
        <dbReference type="ARBA" id="ARBA00010145"/>
    </source>
</evidence>
<evidence type="ECO:0000256" key="5">
    <source>
        <dbReference type="ARBA" id="ARBA00022692"/>
    </source>
</evidence>
<evidence type="ECO:0000313" key="9">
    <source>
        <dbReference type="EMBL" id="SFJ90054.1"/>
    </source>
</evidence>
<evidence type="ECO:0000256" key="6">
    <source>
        <dbReference type="ARBA" id="ARBA00022989"/>
    </source>
</evidence>
<organism evidence="9 10">
    <name type="scientific">Pseudovibrio ascidiaceicola</name>
    <dbReference type="NCBI Taxonomy" id="285279"/>
    <lineage>
        <taxon>Bacteria</taxon>
        <taxon>Pseudomonadati</taxon>
        <taxon>Pseudomonadota</taxon>
        <taxon>Alphaproteobacteria</taxon>
        <taxon>Hyphomicrobiales</taxon>
        <taxon>Stappiaceae</taxon>
        <taxon>Pseudovibrio</taxon>
    </lineage>
</organism>
<comment type="caution">
    <text evidence="9">The sequence shown here is derived from an EMBL/GenBank/DDBJ whole genome shotgun (WGS) entry which is preliminary data.</text>
</comment>
<feature type="transmembrane region" description="Helical" evidence="8">
    <location>
        <begin position="168"/>
        <end position="190"/>
    </location>
</feature>
<feature type="transmembrane region" description="Helical" evidence="8">
    <location>
        <begin position="262"/>
        <end position="283"/>
    </location>
</feature>
<dbReference type="InterPro" id="IPR038770">
    <property type="entry name" value="Na+/solute_symporter_sf"/>
</dbReference>
<feature type="transmembrane region" description="Helical" evidence="8">
    <location>
        <begin position="65"/>
        <end position="85"/>
    </location>
</feature>
<keyword evidence="6 8" id="KW-1133">Transmembrane helix</keyword>
<dbReference type="PANTHER" id="PTHR36838:SF3">
    <property type="entry name" value="TRANSPORTER AUXIN EFFLUX CARRIER EC FAMILY"/>
    <property type="match status" value="1"/>
</dbReference>
<dbReference type="InterPro" id="IPR004776">
    <property type="entry name" value="Mem_transp_PIN-like"/>
</dbReference>
<dbReference type="PANTHER" id="PTHR36838">
    <property type="entry name" value="AUXIN EFFLUX CARRIER FAMILY PROTEIN"/>
    <property type="match status" value="1"/>
</dbReference>
<proteinExistence type="inferred from homology"/>
<feature type="transmembrane region" description="Helical" evidence="8">
    <location>
        <begin position="295"/>
        <end position="315"/>
    </location>
</feature>
<evidence type="ECO:0000256" key="8">
    <source>
        <dbReference type="SAM" id="Phobius"/>
    </source>
</evidence>
<accession>A0A1I3V329</accession>
<comment type="subcellular location">
    <subcellularLocation>
        <location evidence="1">Cell membrane</location>
        <topology evidence="1">Multi-pass membrane protein</topology>
    </subcellularLocation>
</comment>
<reference evidence="9 10" key="1">
    <citation type="submission" date="2016-10" db="EMBL/GenBank/DDBJ databases">
        <authorList>
            <person name="Varghese N."/>
            <person name="Submissions S."/>
        </authorList>
    </citation>
    <scope>NUCLEOTIDE SEQUENCE [LARGE SCALE GENOMIC DNA]</scope>
    <source>
        <strain evidence="9 10">DSM 16392</strain>
    </source>
</reference>
<gene>
    <name evidence="9" type="ORF">SAMN04488518_101188</name>
</gene>
<dbReference type="EMBL" id="FOSK01000001">
    <property type="protein sequence ID" value="SFJ90054.1"/>
    <property type="molecule type" value="Genomic_DNA"/>
</dbReference>
<evidence type="ECO:0000256" key="1">
    <source>
        <dbReference type="ARBA" id="ARBA00004651"/>
    </source>
</evidence>
<keyword evidence="10" id="KW-1185">Reference proteome</keyword>
<feature type="transmembrane region" description="Helical" evidence="8">
    <location>
        <begin position="126"/>
        <end position="147"/>
    </location>
</feature>
<sequence length="320" mass="33569">MIVQVFFVVFPIFALVGIGYVIARVGYLDRSLGDILSKFCVNLLIPILLFRSLGSADLDGISPWGYWATYYGSMAVVAFLGGLLVRVGFGREARAAVIAGLTASFSNTVLVGIPLIDAVYGAEGTLLISLLIVFHAPLTALTSSVLMERAVVIDGHKAPRSKKELLIAVGKGLLANPILYGVVGGLLWNVSGLEIPKLADDVLAPLAKAASPVALVAVGMSMVNYGIRGNLAIGGVLAIIKSILMPFVVFVVAAHVVGLPSVWVGVATLIAACPTGVFSFIMANQFGTGHAMSTNGIAITTGISVFTVSFWLWFIQVQGY</sequence>
<protein>
    <recommendedName>
        <fullName evidence="11">AEC family transporter</fullName>
    </recommendedName>
</protein>
<dbReference type="Pfam" id="PF03547">
    <property type="entry name" value="Mem_trans"/>
    <property type="match status" value="1"/>
</dbReference>
<feature type="transmembrane region" description="Helical" evidence="8">
    <location>
        <begin position="202"/>
        <end position="223"/>
    </location>
</feature>
<evidence type="ECO:0000256" key="4">
    <source>
        <dbReference type="ARBA" id="ARBA00022475"/>
    </source>
</evidence>
<name>A0A1I3V329_9HYPH</name>
<keyword evidence="3" id="KW-0813">Transport</keyword>
<feature type="transmembrane region" description="Helical" evidence="8">
    <location>
        <begin position="235"/>
        <end position="256"/>
    </location>
</feature>
<evidence type="ECO:0000256" key="7">
    <source>
        <dbReference type="ARBA" id="ARBA00023136"/>
    </source>
</evidence>
<comment type="similarity">
    <text evidence="2">Belongs to the auxin efflux carrier (TC 2.A.69) family.</text>
</comment>
<dbReference type="Gene3D" id="1.20.1530.20">
    <property type="match status" value="1"/>
</dbReference>